<dbReference type="InterPro" id="IPR011701">
    <property type="entry name" value="MFS"/>
</dbReference>
<feature type="transmembrane region" description="Helical" evidence="7">
    <location>
        <begin position="377"/>
        <end position="394"/>
    </location>
</feature>
<feature type="transmembrane region" description="Helical" evidence="7">
    <location>
        <begin position="516"/>
        <end position="538"/>
    </location>
</feature>
<keyword evidence="10" id="KW-1185">Reference proteome</keyword>
<feature type="transmembrane region" description="Helical" evidence="7">
    <location>
        <begin position="47"/>
        <end position="72"/>
    </location>
</feature>
<feature type="transmembrane region" description="Helical" evidence="7">
    <location>
        <begin position="406"/>
        <end position="432"/>
    </location>
</feature>
<dbReference type="EMBL" id="JAPDRK010000004">
    <property type="protein sequence ID" value="KAJ9613074.1"/>
    <property type="molecule type" value="Genomic_DNA"/>
</dbReference>
<feature type="transmembrane region" description="Helical" evidence="7">
    <location>
        <begin position="203"/>
        <end position="223"/>
    </location>
</feature>
<comment type="caution">
    <text evidence="9">The sequence shown here is derived from an EMBL/GenBank/DDBJ whole genome shotgun (WGS) entry which is preliminary data.</text>
</comment>
<dbReference type="GO" id="GO:0005886">
    <property type="term" value="C:plasma membrane"/>
    <property type="evidence" value="ECO:0007669"/>
    <property type="project" value="TreeGrafter"/>
</dbReference>
<proteinExistence type="inferred from homology"/>
<evidence type="ECO:0000313" key="10">
    <source>
        <dbReference type="Proteomes" id="UP001172673"/>
    </source>
</evidence>
<feature type="transmembrane region" description="Helical" evidence="7">
    <location>
        <begin position="84"/>
        <end position="102"/>
    </location>
</feature>
<evidence type="ECO:0000259" key="8">
    <source>
        <dbReference type="PROSITE" id="PS50850"/>
    </source>
</evidence>
<reference evidence="9" key="1">
    <citation type="submission" date="2022-10" db="EMBL/GenBank/DDBJ databases">
        <title>Culturing micro-colonial fungi from biological soil crusts in the Mojave desert and describing Neophaeococcomyces mojavensis, and introducing the new genera and species Taxawa tesnikishii.</title>
        <authorList>
            <person name="Kurbessoian T."/>
            <person name="Stajich J.E."/>
        </authorList>
    </citation>
    <scope>NUCLEOTIDE SEQUENCE</scope>
    <source>
        <strain evidence="9">TK_41</strain>
    </source>
</reference>
<comment type="similarity">
    <text evidence="2">Belongs to the major facilitator superfamily. TCR/Tet family.</text>
</comment>
<feature type="transmembrane region" description="Helical" evidence="7">
    <location>
        <begin position="312"/>
        <end position="334"/>
    </location>
</feature>
<keyword evidence="3 7" id="KW-0812">Transmembrane</keyword>
<feature type="transmembrane region" description="Helical" evidence="7">
    <location>
        <begin position="444"/>
        <end position="464"/>
    </location>
</feature>
<dbReference type="InterPro" id="IPR020846">
    <property type="entry name" value="MFS_dom"/>
</dbReference>
<feature type="transmembrane region" description="Helical" evidence="7">
    <location>
        <begin position="140"/>
        <end position="164"/>
    </location>
</feature>
<dbReference type="PANTHER" id="PTHR23501">
    <property type="entry name" value="MAJOR FACILITATOR SUPERFAMILY"/>
    <property type="match status" value="1"/>
</dbReference>
<evidence type="ECO:0000256" key="3">
    <source>
        <dbReference type="ARBA" id="ARBA00022692"/>
    </source>
</evidence>
<evidence type="ECO:0000256" key="5">
    <source>
        <dbReference type="ARBA" id="ARBA00023136"/>
    </source>
</evidence>
<feature type="transmembrane region" description="Helical" evidence="7">
    <location>
        <begin position="114"/>
        <end position="134"/>
    </location>
</feature>
<dbReference type="Gene3D" id="1.20.1250.20">
    <property type="entry name" value="MFS general substrate transporter like domains"/>
    <property type="match status" value="2"/>
</dbReference>
<organism evidence="9 10">
    <name type="scientific">Cladophialophora chaetospira</name>
    <dbReference type="NCBI Taxonomy" id="386627"/>
    <lineage>
        <taxon>Eukaryota</taxon>
        <taxon>Fungi</taxon>
        <taxon>Dikarya</taxon>
        <taxon>Ascomycota</taxon>
        <taxon>Pezizomycotina</taxon>
        <taxon>Eurotiomycetes</taxon>
        <taxon>Chaetothyriomycetidae</taxon>
        <taxon>Chaetothyriales</taxon>
        <taxon>Herpotrichiellaceae</taxon>
        <taxon>Cladophialophora</taxon>
    </lineage>
</organism>
<feature type="transmembrane region" description="Helical" evidence="7">
    <location>
        <begin position="171"/>
        <end position="191"/>
    </location>
</feature>
<sequence length="577" mass="61703">MAEEKEPHSVAASTVPASDSAGSVPEKPATVTSPALETDYHLTGSKLYLVLAGIGLAIFLFALDVSVISTAIPAITVDFHATTAIGWYAAAYPLCLCSLQPLAGKIYANFSLKWSYFVFVGIFLFGSLLCAVATSSVMFIIARAITGVGAAGIFSGALSILAIVAPLSKRALYTSALSSLFGIATVSGPTIGGALTTKVSWRWCFYINLPVGAVTLVVLALFFRPPVRDTDKGTLREKILKIDIFGCLLFIPTVVMAMLALQWGGHEHPWKSATVIGLLCGAVGLAVVFLVWEWHKGDDAMIPFSIVLHRSIFLSCLFAACMMGAYIVNIYYIPEWFQVIKGASPLHSGVMVIPAVGSQIAAVAVSGLVINKTGYHNPWAFVGMAFMAISSGLYTTLHPSTNHAKWITYLVFQGVGGVAMQSSILAVQVALASRPRQIPVGISTVAFFQYFGAAVFQSIALAIFQNQLVKSLKSHAGLNQDQVQLLLDAGSGHARKETMKSFPKKLDLVVWAYNKAIANTFYASLAAAIVAFLLATGIEWKDIRATKPASPKAEASPEVVVEKSRELDKPVSRKEEV</sequence>
<keyword evidence="5 7" id="KW-0472">Membrane</keyword>
<keyword evidence="4 7" id="KW-1133">Transmembrane helix</keyword>
<accession>A0AA38XHE7</accession>
<feature type="compositionally biased region" description="Polar residues" evidence="6">
    <location>
        <begin position="11"/>
        <end position="21"/>
    </location>
</feature>
<feature type="transmembrane region" description="Helical" evidence="7">
    <location>
        <begin position="270"/>
        <end position="292"/>
    </location>
</feature>
<dbReference type="InterPro" id="IPR036259">
    <property type="entry name" value="MFS_trans_sf"/>
</dbReference>
<dbReference type="PANTHER" id="PTHR23501:SF193">
    <property type="entry name" value="MULTIDRUG TRANSPORTER, PUTATIVE (AFU_ORTHOLOGUE AFUA_8G00940)-RELATED"/>
    <property type="match status" value="1"/>
</dbReference>
<gene>
    <name evidence="9" type="ORF">H2200_003015</name>
</gene>
<protein>
    <recommendedName>
        <fullName evidence="8">Major facilitator superfamily (MFS) profile domain-containing protein</fullName>
    </recommendedName>
</protein>
<dbReference type="Pfam" id="PF07690">
    <property type="entry name" value="MFS_1"/>
    <property type="match status" value="1"/>
</dbReference>
<feature type="region of interest" description="Disordered" evidence="6">
    <location>
        <begin position="545"/>
        <end position="577"/>
    </location>
</feature>
<dbReference type="CDD" id="cd17502">
    <property type="entry name" value="MFS_Azr1_MDR_like"/>
    <property type="match status" value="1"/>
</dbReference>
<dbReference type="AlphaFoldDB" id="A0AA38XHE7"/>
<feature type="domain" description="Major facilitator superfamily (MFS) profile" evidence="8">
    <location>
        <begin position="50"/>
        <end position="543"/>
    </location>
</feature>
<dbReference type="GO" id="GO:0022857">
    <property type="term" value="F:transmembrane transporter activity"/>
    <property type="evidence" value="ECO:0007669"/>
    <property type="project" value="InterPro"/>
</dbReference>
<name>A0AA38XHE7_9EURO</name>
<feature type="compositionally biased region" description="Basic and acidic residues" evidence="6">
    <location>
        <begin position="560"/>
        <end position="577"/>
    </location>
</feature>
<comment type="subcellular location">
    <subcellularLocation>
        <location evidence="1">Membrane</location>
        <topology evidence="1">Multi-pass membrane protein</topology>
    </subcellularLocation>
</comment>
<evidence type="ECO:0000256" key="4">
    <source>
        <dbReference type="ARBA" id="ARBA00022989"/>
    </source>
</evidence>
<dbReference type="SUPFAM" id="SSF103473">
    <property type="entry name" value="MFS general substrate transporter"/>
    <property type="match status" value="1"/>
</dbReference>
<evidence type="ECO:0000256" key="6">
    <source>
        <dbReference type="SAM" id="MobiDB-lite"/>
    </source>
</evidence>
<evidence type="ECO:0000256" key="2">
    <source>
        <dbReference type="ARBA" id="ARBA00007520"/>
    </source>
</evidence>
<evidence type="ECO:0000256" key="1">
    <source>
        <dbReference type="ARBA" id="ARBA00004141"/>
    </source>
</evidence>
<feature type="region of interest" description="Disordered" evidence="6">
    <location>
        <begin position="1"/>
        <end position="30"/>
    </location>
</feature>
<feature type="transmembrane region" description="Helical" evidence="7">
    <location>
        <begin position="244"/>
        <end position="264"/>
    </location>
</feature>
<dbReference type="PROSITE" id="PS50850">
    <property type="entry name" value="MFS"/>
    <property type="match status" value="1"/>
</dbReference>
<dbReference type="Proteomes" id="UP001172673">
    <property type="component" value="Unassembled WGS sequence"/>
</dbReference>
<evidence type="ECO:0000313" key="9">
    <source>
        <dbReference type="EMBL" id="KAJ9613074.1"/>
    </source>
</evidence>
<feature type="transmembrane region" description="Helical" evidence="7">
    <location>
        <begin position="346"/>
        <end position="370"/>
    </location>
</feature>
<evidence type="ECO:0000256" key="7">
    <source>
        <dbReference type="SAM" id="Phobius"/>
    </source>
</evidence>